<evidence type="ECO:0000313" key="18">
    <source>
        <dbReference type="Proteomes" id="UP000462066"/>
    </source>
</evidence>
<reference evidence="17 18" key="1">
    <citation type="submission" date="2017-10" db="EMBL/GenBank/DDBJ databases">
        <title>Whole genome sequencing of Pseudoxanthomonas broegbernensis DSM 12573(T).</title>
        <authorList>
            <person name="Kumar S."/>
            <person name="Bansal K."/>
            <person name="Kaur A."/>
            <person name="Patil P."/>
            <person name="Sharma S."/>
            <person name="Patil P.B."/>
        </authorList>
    </citation>
    <scope>NUCLEOTIDE SEQUENCE [LARGE SCALE GENOMIC DNA]</scope>
    <source>
        <strain evidence="17 18">DSM 12573</strain>
    </source>
</reference>
<dbReference type="Proteomes" id="UP000462066">
    <property type="component" value="Unassembled WGS sequence"/>
</dbReference>
<protein>
    <submittedName>
        <fullName evidence="17">TonB-dependent receptor</fullName>
    </submittedName>
</protein>
<comment type="similarity">
    <text evidence="2">Belongs to the TonB-dependent receptor family. Hemoglobin/haptoglobin binding protein subfamily.</text>
</comment>
<dbReference type="InterPro" id="IPR039426">
    <property type="entry name" value="TonB-dep_rcpt-like"/>
</dbReference>
<keyword evidence="6 14" id="KW-0732">Signal</keyword>
<dbReference type="InterPro" id="IPR036942">
    <property type="entry name" value="Beta-barrel_TonB_sf"/>
</dbReference>
<feature type="domain" description="TonB-dependent receptor-like beta-barrel" evidence="15">
    <location>
        <begin position="280"/>
        <end position="732"/>
    </location>
</feature>
<dbReference type="Gene3D" id="2.40.170.20">
    <property type="entry name" value="TonB-dependent receptor, beta-barrel domain"/>
    <property type="match status" value="1"/>
</dbReference>
<evidence type="ECO:0000256" key="14">
    <source>
        <dbReference type="SAM" id="SignalP"/>
    </source>
</evidence>
<evidence type="ECO:0000256" key="5">
    <source>
        <dbReference type="ARBA" id="ARBA00022692"/>
    </source>
</evidence>
<keyword evidence="5 11" id="KW-0812">Transmembrane</keyword>
<keyword evidence="8 11" id="KW-0472">Membrane</keyword>
<dbReference type="RefSeq" id="WP_162310754.1">
    <property type="nucleotide sequence ID" value="NZ_JACHGU010000001.1"/>
</dbReference>
<evidence type="ECO:0000256" key="1">
    <source>
        <dbReference type="ARBA" id="ARBA00004571"/>
    </source>
</evidence>
<dbReference type="InterPro" id="IPR010949">
    <property type="entry name" value="TonB_Hb/transfer/lactofer_rcpt"/>
</dbReference>
<comment type="caution">
    <text evidence="17">The sequence shown here is derived from an EMBL/GenBank/DDBJ whole genome shotgun (WGS) entry which is preliminary data.</text>
</comment>
<evidence type="ECO:0000256" key="10">
    <source>
        <dbReference type="ARBA" id="ARBA00023237"/>
    </source>
</evidence>
<organism evidence="17 18">
    <name type="scientific">Pseudoxanthomonas broegbernensis</name>
    <dbReference type="NCBI Taxonomy" id="83619"/>
    <lineage>
        <taxon>Bacteria</taxon>
        <taxon>Pseudomonadati</taxon>
        <taxon>Pseudomonadota</taxon>
        <taxon>Gammaproteobacteria</taxon>
        <taxon>Lysobacterales</taxon>
        <taxon>Lysobacteraceae</taxon>
        <taxon>Pseudoxanthomonas</taxon>
    </lineage>
</organism>
<comment type="subcellular location">
    <subcellularLocation>
        <location evidence="1 11">Cell outer membrane</location>
        <topology evidence="1 11">Multi-pass membrane protein</topology>
    </subcellularLocation>
</comment>
<evidence type="ECO:0000256" key="6">
    <source>
        <dbReference type="ARBA" id="ARBA00022729"/>
    </source>
</evidence>
<dbReference type="GO" id="GO:0044718">
    <property type="term" value="P:siderophore transmembrane transport"/>
    <property type="evidence" value="ECO:0007669"/>
    <property type="project" value="TreeGrafter"/>
</dbReference>
<dbReference type="AlphaFoldDB" id="A0A7V8GMR5"/>
<name>A0A7V8GMR5_9GAMM</name>
<feature type="domain" description="TonB-dependent receptor plug" evidence="16">
    <location>
        <begin position="48"/>
        <end position="160"/>
    </location>
</feature>
<keyword evidence="4 11" id="KW-1134">Transmembrane beta strand</keyword>
<keyword evidence="10 11" id="KW-0998">Cell outer membrane</keyword>
<dbReference type="Pfam" id="PF00593">
    <property type="entry name" value="TonB_dep_Rec_b-barrel"/>
    <property type="match status" value="1"/>
</dbReference>
<evidence type="ECO:0000259" key="15">
    <source>
        <dbReference type="Pfam" id="PF00593"/>
    </source>
</evidence>
<dbReference type="PROSITE" id="PS01156">
    <property type="entry name" value="TONB_DEPENDENT_REC_2"/>
    <property type="match status" value="1"/>
</dbReference>
<evidence type="ECO:0000256" key="7">
    <source>
        <dbReference type="ARBA" id="ARBA00023077"/>
    </source>
</evidence>
<evidence type="ECO:0000256" key="3">
    <source>
        <dbReference type="ARBA" id="ARBA00022448"/>
    </source>
</evidence>
<dbReference type="InterPro" id="IPR010917">
    <property type="entry name" value="TonB_rcpt_CS"/>
</dbReference>
<dbReference type="NCBIfam" id="TIGR01786">
    <property type="entry name" value="TonB-hemlactrns"/>
    <property type="match status" value="1"/>
</dbReference>
<dbReference type="InterPro" id="IPR000531">
    <property type="entry name" value="Beta-barrel_TonB"/>
</dbReference>
<evidence type="ECO:0000256" key="11">
    <source>
        <dbReference type="PROSITE-ProRule" id="PRU01360"/>
    </source>
</evidence>
<dbReference type="GO" id="GO:0009279">
    <property type="term" value="C:cell outer membrane"/>
    <property type="evidence" value="ECO:0007669"/>
    <property type="project" value="UniProtKB-SubCell"/>
</dbReference>
<dbReference type="EMBL" id="MWIP01000005">
    <property type="protein sequence ID" value="KAF1686638.1"/>
    <property type="molecule type" value="Genomic_DNA"/>
</dbReference>
<evidence type="ECO:0000259" key="16">
    <source>
        <dbReference type="Pfam" id="PF07715"/>
    </source>
</evidence>
<dbReference type="PROSITE" id="PS52016">
    <property type="entry name" value="TONB_DEPENDENT_REC_3"/>
    <property type="match status" value="1"/>
</dbReference>
<dbReference type="Pfam" id="PF07715">
    <property type="entry name" value="Plug"/>
    <property type="match status" value="1"/>
</dbReference>
<dbReference type="GO" id="GO:0015344">
    <property type="term" value="F:siderophore uptake transmembrane transporter activity"/>
    <property type="evidence" value="ECO:0007669"/>
    <property type="project" value="TreeGrafter"/>
</dbReference>
<dbReference type="SUPFAM" id="SSF56935">
    <property type="entry name" value="Porins"/>
    <property type="match status" value="1"/>
</dbReference>
<keyword evidence="7 13" id="KW-0798">TonB box</keyword>
<feature type="short sequence motif" description="TonB C-terminal box" evidence="12">
    <location>
        <begin position="763"/>
        <end position="780"/>
    </location>
</feature>
<evidence type="ECO:0000313" key="17">
    <source>
        <dbReference type="EMBL" id="KAF1686638.1"/>
    </source>
</evidence>
<keyword evidence="18" id="KW-1185">Reference proteome</keyword>
<dbReference type="PANTHER" id="PTHR30069:SF29">
    <property type="entry name" value="HEMOGLOBIN AND HEMOGLOBIN-HAPTOGLOBIN-BINDING PROTEIN 1-RELATED"/>
    <property type="match status" value="1"/>
</dbReference>
<evidence type="ECO:0000256" key="4">
    <source>
        <dbReference type="ARBA" id="ARBA00022452"/>
    </source>
</evidence>
<keyword evidence="3 11" id="KW-0813">Transport</keyword>
<evidence type="ECO:0000256" key="13">
    <source>
        <dbReference type="RuleBase" id="RU003357"/>
    </source>
</evidence>
<keyword evidence="9 17" id="KW-0675">Receptor</keyword>
<proteinExistence type="inferred from homology"/>
<feature type="signal peptide" evidence="14">
    <location>
        <begin position="1"/>
        <end position="22"/>
    </location>
</feature>
<evidence type="ECO:0000256" key="8">
    <source>
        <dbReference type="ARBA" id="ARBA00023136"/>
    </source>
</evidence>
<sequence length="780" mass="85510">MKTSHTLLALAIGAGLAAAAHAEPAATAATDGASTLDAIQVHGEREKARSANQNVTVLGARQLEDEMAQSMEDLTRYIPGVSIADLGRFGDNGFNIRGIEGDRVAMTIDGLSMAEGLETARSYEFFRAGRGGVDIDSLKSVEVVKGADSIGAGSGALGGAVMFTTKDPADYLKAQGNDTYGSLKLGYTGYNEEKLGSFTLANRSGIVESMLVYTRRKAHEAEAWYDSTEAQIGSARRLPDPIDHDSTNVLGKIDFVIGQAHRLGVVYERNRVENLVENLTRVAPPSYMERWGEDSNDRDRYGLRYTWSAGNAAFDTLEAKIDRQETESRGITRVLTGSGTSANPTPTPGTTPCTPALPCDRAEDRSTGQVLDRVALDFDKRAGAHALAYGAAWQQRDIDFTAIDYRWNNAGELDTATIDPAQVPGTEATSWNLYLRDRIALHDDRVRLTLGLRYDRYDYSPRLSETFGDDTGTVRDVSFSAPSGQVGISYEFLPSQSLWFQAGRGFRAPTTGEMYAPTSTAIIDEVATGNAVEVPTSAANPDLEAETSLNLELGYRWESENARLGVSVFRDRYEDFIESVRLTANPGTEYRTCTRGVCTTRLGYDYNTLANVGQVTVKGVELEGLWRLGEAWLLRAVASHSQGEQKDGSPLDSINPDRGLLGLSWQGLDNRLRITGNLTHALAKKRGDVHIEPDVFGAVAEPFLSEAYTVADLFGSFQFNERLRVNAGVYNLFDEKYYQWARIRNVTRGDFYLYGYATDEGIGRYSEPGRNFRVSLSWAF</sequence>
<dbReference type="InterPro" id="IPR012910">
    <property type="entry name" value="Plug_dom"/>
</dbReference>
<feature type="chain" id="PRO_5031070783" evidence="14">
    <location>
        <begin position="23"/>
        <end position="780"/>
    </location>
</feature>
<accession>A0A7V8GMR5</accession>
<dbReference type="CDD" id="cd01347">
    <property type="entry name" value="ligand_gated_channel"/>
    <property type="match status" value="1"/>
</dbReference>
<evidence type="ECO:0000256" key="2">
    <source>
        <dbReference type="ARBA" id="ARBA00008143"/>
    </source>
</evidence>
<evidence type="ECO:0000256" key="12">
    <source>
        <dbReference type="PROSITE-ProRule" id="PRU10144"/>
    </source>
</evidence>
<evidence type="ECO:0000256" key="9">
    <source>
        <dbReference type="ARBA" id="ARBA00023170"/>
    </source>
</evidence>
<gene>
    <name evidence="17" type="ORF">B1992_06940</name>
</gene>
<dbReference type="Gene3D" id="2.170.130.10">
    <property type="entry name" value="TonB-dependent receptor, plug domain"/>
    <property type="match status" value="1"/>
</dbReference>
<dbReference type="InterPro" id="IPR037066">
    <property type="entry name" value="Plug_dom_sf"/>
</dbReference>
<dbReference type="PANTHER" id="PTHR30069">
    <property type="entry name" value="TONB-DEPENDENT OUTER MEMBRANE RECEPTOR"/>
    <property type="match status" value="1"/>
</dbReference>